<gene>
    <name evidence="1" type="ORF">PXX05_09810</name>
</gene>
<accession>A0ABY8ANV3</accession>
<organism evidence="1 2">
    <name type="scientific">Legionella cardiaca</name>
    <dbReference type="NCBI Taxonomy" id="1071983"/>
    <lineage>
        <taxon>Bacteria</taxon>
        <taxon>Pseudomonadati</taxon>
        <taxon>Pseudomonadota</taxon>
        <taxon>Gammaproteobacteria</taxon>
        <taxon>Legionellales</taxon>
        <taxon>Legionellaceae</taxon>
        <taxon>Legionella</taxon>
    </lineage>
</organism>
<dbReference type="EMBL" id="CP119078">
    <property type="protein sequence ID" value="WED42223.1"/>
    <property type="molecule type" value="Genomic_DNA"/>
</dbReference>
<dbReference type="Proteomes" id="UP001222087">
    <property type="component" value="Chromosome"/>
</dbReference>
<evidence type="ECO:0000313" key="1">
    <source>
        <dbReference type="EMBL" id="WED42223.1"/>
    </source>
</evidence>
<proteinExistence type="predicted"/>
<keyword evidence="2" id="KW-1185">Reference proteome</keyword>
<dbReference type="RefSeq" id="WP_275088048.1">
    <property type="nucleotide sequence ID" value="NZ_CP119078.1"/>
</dbReference>
<evidence type="ECO:0000313" key="2">
    <source>
        <dbReference type="Proteomes" id="UP001222087"/>
    </source>
</evidence>
<sequence>MAKVKWLLMVQLGQKMSYYIVYKGVSLEIVNDDSMLNIRFLRNSKLKPSVDELLVQGIYNNLHILQSSEYDQSALDTNYSIPTDDVSSYSKKIIEGVEIEHCINGNNSIFTAECYPYRQVLQNALLDFIKNNLADITFRRGREKGKDRSALTQHFPELGAKFYSEKESANSLLNEIGQITADYINTGHKFLFFSQHDDRGKTINIMKTRICRVIKSKSHLEQDDYRQVAEIIQDAINETVKSHKDNSIAGALGWTESRLANSLTTYLNQFKLEHLTESVDFDNEEQPLLSYGLS</sequence>
<name>A0ABY8ANV3_9GAMM</name>
<reference evidence="1 2" key="1">
    <citation type="submission" date="2023-02" db="EMBL/GenBank/DDBJ databases">
        <title>Genome Sequence of L. cardiaca H63T.</title>
        <authorList>
            <person name="Lopez A.E."/>
            <person name="Cianciotto N.P."/>
        </authorList>
    </citation>
    <scope>NUCLEOTIDE SEQUENCE [LARGE SCALE GENOMIC DNA]</scope>
    <source>
        <strain evidence="1 2">H63</strain>
    </source>
</reference>
<protein>
    <recommendedName>
        <fullName evidence="3">Substrate of the Dot/Icm secretion system</fullName>
    </recommendedName>
</protein>
<evidence type="ECO:0008006" key="3">
    <source>
        <dbReference type="Google" id="ProtNLM"/>
    </source>
</evidence>